<reference evidence="1 2" key="1">
    <citation type="journal article" date="2012" name="Int. J. Syst. Evol. Microbiol.">
        <title>Vibrio caribbeanicus sp. nov., isolated from the marine sponge Scleritoderma cyanea.</title>
        <authorList>
            <person name="Hoffmann M."/>
            <person name="Monday S.R."/>
            <person name="Allard M.W."/>
            <person name="Strain E.A."/>
            <person name="Whittaker P."/>
            <person name="Naum M."/>
            <person name="McCarthy P.J."/>
            <person name="Lopez J.V."/>
            <person name="Fischer M."/>
            <person name="Brown E.W."/>
        </authorList>
    </citation>
    <scope>NUCLEOTIDE SEQUENCE [LARGE SCALE GENOMIC DNA]</scope>
    <source>
        <strain evidence="1 2">ATCC 700023</strain>
    </source>
</reference>
<keyword evidence="2" id="KW-1185">Reference proteome</keyword>
<dbReference type="AlphaFoldDB" id="F9S2D5"/>
<evidence type="ECO:0000313" key="1">
    <source>
        <dbReference type="EMBL" id="EGU39622.1"/>
    </source>
</evidence>
<accession>F9S2D5</accession>
<name>F9S2D5_9VIBR</name>
<dbReference type="EMBL" id="AFWF01000145">
    <property type="protein sequence ID" value="EGU39622.1"/>
    <property type="molecule type" value="Genomic_DNA"/>
</dbReference>
<evidence type="ECO:0000313" key="2">
    <source>
        <dbReference type="Proteomes" id="UP000004605"/>
    </source>
</evidence>
<dbReference type="Proteomes" id="UP000004605">
    <property type="component" value="Unassembled WGS sequence"/>
</dbReference>
<gene>
    <name evidence="1" type="ORF">VII00023_12723</name>
</gene>
<proteinExistence type="predicted"/>
<organism evidence="1 2">
    <name type="scientific">Vibrio ichthyoenteri ATCC 700023</name>
    <dbReference type="NCBI Taxonomy" id="870968"/>
    <lineage>
        <taxon>Bacteria</taxon>
        <taxon>Pseudomonadati</taxon>
        <taxon>Pseudomonadota</taxon>
        <taxon>Gammaproteobacteria</taxon>
        <taxon>Vibrionales</taxon>
        <taxon>Vibrionaceae</taxon>
        <taxon>Vibrio</taxon>
    </lineage>
</organism>
<comment type="caution">
    <text evidence="1">The sequence shown here is derived from an EMBL/GenBank/DDBJ whole genome shotgun (WGS) entry which is preliminary data.</text>
</comment>
<sequence length="32" mass="3762">MLTLPEGEFKTRKRSQLRWALFLGANIHFSVD</sequence>
<protein>
    <submittedName>
        <fullName evidence="1">Uncharacterized protein</fullName>
    </submittedName>
</protein>